<dbReference type="EMBL" id="VSRR010005341">
    <property type="protein sequence ID" value="MPC42196.1"/>
    <property type="molecule type" value="Genomic_DNA"/>
</dbReference>
<reference evidence="1 2" key="1">
    <citation type="submission" date="2019-05" db="EMBL/GenBank/DDBJ databases">
        <title>Another draft genome of Portunus trituberculatus and its Hox gene families provides insights of decapod evolution.</title>
        <authorList>
            <person name="Jeong J.-H."/>
            <person name="Song I."/>
            <person name="Kim S."/>
            <person name="Choi T."/>
            <person name="Kim D."/>
            <person name="Ryu S."/>
            <person name="Kim W."/>
        </authorList>
    </citation>
    <scope>NUCLEOTIDE SEQUENCE [LARGE SCALE GENOMIC DNA]</scope>
    <source>
        <tissue evidence="1">Muscle</tissue>
    </source>
</reference>
<name>A0A5B7FA68_PORTR</name>
<evidence type="ECO:0000313" key="1">
    <source>
        <dbReference type="EMBL" id="MPC42196.1"/>
    </source>
</evidence>
<keyword evidence="2" id="KW-1185">Reference proteome</keyword>
<proteinExistence type="predicted"/>
<gene>
    <name evidence="1" type="ORF">E2C01_035811</name>
</gene>
<organism evidence="1 2">
    <name type="scientific">Portunus trituberculatus</name>
    <name type="common">Swimming crab</name>
    <name type="synonym">Neptunus trituberculatus</name>
    <dbReference type="NCBI Taxonomy" id="210409"/>
    <lineage>
        <taxon>Eukaryota</taxon>
        <taxon>Metazoa</taxon>
        <taxon>Ecdysozoa</taxon>
        <taxon>Arthropoda</taxon>
        <taxon>Crustacea</taxon>
        <taxon>Multicrustacea</taxon>
        <taxon>Malacostraca</taxon>
        <taxon>Eumalacostraca</taxon>
        <taxon>Eucarida</taxon>
        <taxon>Decapoda</taxon>
        <taxon>Pleocyemata</taxon>
        <taxon>Brachyura</taxon>
        <taxon>Eubrachyura</taxon>
        <taxon>Portunoidea</taxon>
        <taxon>Portunidae</taxon>
        <taxon>Portuninae</taxon>
        <taxon>Portunus</taxon>
    </lineage>
</organism>
<comment type="caution">
    <text evidence="1">The sequence shown here is derived from an EMBL/GenBank/DDBJ whole genome shotgun (WGS) entry which is preliminary data.</text>
</comment>
<dbReference type="Proteomes" id="UP000324222">
    <property type="component" value="Unassembled WGS sequence"/>
</dbReference>
<sequence length="68" mass="7843">MTQRCHALTLTERRSLVVWRSSGQSIVHTCDSFLRHRGSRAERSVSAVRHRPTVRLSPRGDRPLFSFP</sequence>
<protein>
    <submittedName>
        <fullName evidence="1">Uncharacterized protein</fullName>
    </submittedName>
</protein>
<evidence type="ECO:0000313" key="2">
    <source>
        <dbReference type="Proteomes" id="UP000324222"/>
    </source>
</evidence>
<dbReference type="AlphaFoldDB" id="A0A5B7FA68"/>
<accession>A0A5B7FA68</accession>